<gene>
    <name evidence="1" type="ORF">PGTUg99_035344</name>
</gene>
<dbReference type="AlphaFoldDB" id="A0A5B0RRX6"/>
<evidence type="ECO:0000313" key="2">
    <source>
        <dbReference type="Proteomes" id="UP000325313"/>
    </source>
</evidence>
<organism evidence="1 2">
    <name type="scientific">Puccinia graminis f. sp. tritici</name>
    <dbReference type="NCBI Taxonomy" id="56615"/>
    <lineage>
        <taxon>Eukaryota</taxon>
        <taxon>Fungi</taxon>
        <taxon>Dikarya</taxon>
        <taxon>Basidiomycota</taxon>
        <taxon>Pucciniomycotina</taxon>
        <taxon>Pucciniomycetes</taxon>
        <taxon>Pucciniales</taxon>
        <taxon>Pucciniaceae</taxon>
        <taxon>Puccinia</taxon>
    </lineage>
</organism>
<sequence>MRARICERRQQWCDENGYPELAAQFNDPAVCSDTEEIVVNGVTKHRKLKLNWRSDGFSALVKKIDHEIQVGTLIGKSRRKKQFISREDGEKEELTPRIPEKLSKQVYKEEWLEVLTPGTIENLKIKNVQIMTQDFKPYTSHAM</sequence>
<dbReference type="Proteomes" id="UP000325313">
    <property type="component" value="Unassembled WGS sequence"/>
</dbReference>
<proteinExistence type="predicted"/>
<name>A0A5B0RRX6_PUCGR</name>
<comment type="caution">
    <text evidence="1">The sequence shown here is derived from an EMBL/GenBank/DDBJ whole genome shotgun (WGS) entry which is preliminary data.</text>
</comment>
<evidence type="ECO:0000313" key="1">
    <source>
        <dbReference type="EMBL" id="KAA1127344.1"/>
    </source>
</evidence>
<reference evidence="1 2" key="1">
    <citation type="submission" date="2019-05" db="EMBL/GenBank/DDBJ databases">
        <title>Emergence of the Ug99 lineage of the wheat stem rust pathogen through somatic hybridization.</title>
        <authorList>
            <person name="Li F."/>
            <person name="Upadhyaya N.M."/>
            <person name="Sperschneider J."/>
            <person name="Matny O."/>
            <person name="Nguyen-Phuc H."/>
            <person name="Mago R."/>
            <person name="Raley C."/>
            <person name="Miller M.E."/>
            <person name="Silverstein K.A.T."/>
            <person name="Henningsen E."/>
            <person name="Hirsch C.D."/>
            <person name="Visser B."/>
            <person name="Pretorius Z.A."/>
            <person name="Steffenson B.J."/>
            <person name="Schwessinger B."/>
            <person name="Dodds P.N."/>
            <person name="Figueroa M."/>
        </authorList>
    </citation>
    <scope>NUCLEOTIDE SEQUENCE [LARGE SCALE GENOMIC DNA]</scope>
    <source>
        <strain evidence="1 2">Ug99</strain>
    </source>
</reference>
<accession>A0A5B0RRX6</accession>
<dbReference type="EMBL" id="VDEP01000169">
    <property type="protein sequence ID" value="KAA1127344.1"/>
    <property type="molecule type" value="Genomic_DNA"/>
</dbReference>
<protein>
    <submittedName>
        <fullName evidence="1">Uncharacterized protein</fullName>
    </submittedName>
</protein>